<comment type="caution">
    <text evidence="3">The sequence shown here is derived from an EMBL/GenBank/DDBJ whole genome shotgun (WGS) entry which is preliminary data.</text>
</comment>
<dbReference type="InterPro" id="IPR011992">
    <property type="entry name" value="EF-hand-dom_pair"/>
</dbReference>
<keyword evidence="1" id="KW-0732">Signal</keyword>
<dbReference type="RefSeq" id="WP_143916362.1">
    <property type="nucleotide sequence ID" value="NZ_CANLFO010000001.1"/>
</dbReference>
<gene>
    <name evidence="3" type="ORF">FOF46_09915</name>
</gene>
<keyword evidence="4" id="KW-1185">Reference proteome</keyword>
<evidence type="ECO:0000256" key="1">
    <source>
        <dbReference type="SAM" id="SignalP"/>
    </source>
</evidence>
<dbReference type="PROSITE" id="PS50222">
    <property type="entry name" value="EF_HAND_2"/>
    <property type="match status" value="1"/>
</dbReference>
<dbReference type="SUPFAM" id="SSF47473">
    <property type="entry name" value="EF-hand"/>
    <property type="match status" value="1"/>
</dbReference>
<dbReference type="Pfam" id="PF13405">
    <property type="entry name" value="EF-hand_6"/>
    <property type="match status" value="1"/>
</dbReference>
<name>A0A554VLY8_9FLAO</name>
<protein>
    <submittedName>
        <fullName evidence="3">EF-hand domain-containing protein</fullName>
    </submittedName>
</protein>
<evidence type="ECO:0000259" key="2">
    <source>
        <dbReference type="PROSITE" id="PS50222"/>
    </source>
</evidence>
<sequence>MKSVMIKLMSLSIMFTLLSSWEATSQHLGNRSKTGTLPKWEKLFNKFDKDGDGLLSIKEVKGSTNKHFYRIDINKDYFISMEEFEKFLIPKKDLVCNKRNCKI</sequence>
<dbReference type="Gene3D" id="1.10.238.10">
    <property type="entry name" value="EF-hand"/>
    <property type="match status" value="1"/>
</dbReference>
<dbReference type="InterPro" id="IPR018247">
    <property type="entry name" value="EF_Hand_1_Ca_BS"/>
</dbReference>
<dbReference type="OrthoDB" id="665834at2"/>
<reference evidence="3 4" key="1">
    <citation type="submission" date="2019-07" db="EMBL/GenBank/DDBJ databases">
        <title>The draft genome sequence of Aquimarina algiphila M91.</title>
        <authorList>
            <person name="Meng X."/>
        </authorList>
    </citation>
    <scope>NUCLEOTIDE SEQUENCE [LARGE SCALE GENOMIC DNA]</scope>
    <source>
        <strain evidence="3 4">M91</strain>
    </source>
</reference>
<organism evidence="3 4">
    <name type="scientific">Aquimarina algiphila</name>
    <dbReference type="NCBI Taxonomy" id="2047982"/>
    <lineage>
        <taxon>Bacteria</taxon>
        <taxon>Pseudomonadati</taxon>
        <taxon>Bacteroidota</taxon>
        <taxon>Flavobacteriia</taxon>
        <taxon>Flavobacteriales</taxon>
        <taxon>Flavobacteriaceae</taxon>
        <taxon>Aquimarina</taxon>
    </lineage>
</organism>
<dbReference type="Pfam" id="PF13202">
    <property type="entry name" value="EF-hand_5"/>
    <property type="match status" value="1"/>
</dbReference>
<dbReference type="GO" id="GO:0005509">
    <property type="term" value="F:calcium ion binding"/>
    <property type="evidence" value="ECO:0007669"/>
    <property type="project" value="InterPro"/>
</dbReference>
<dbReference type="Proteomes" id="UP000318833">
    <property type="component" value="Unassembled WGS sequence"/>
</dbReference>
<evidence type="ECO:0000313" key="4">
    <source>
        <dbReference type="Proteomes" id="UP000318833"/>
    </source>
</evidence>
<proteinExistence type="predicted"/>
<accession>A0A554VLY8</accession>
<evidence type="ECO:0000313" key="3">
    <source>
        <dbReference type="EMBL" id="TSE09190.1"/>
    </source>
</evidence>
<feature type="domain" description="EF-hand" evidence="2">
    <location>
        <begin position="35"/>
        <end position="70"/>
    </location>
</feature>
<feature type="signal peptide" evidence="1">
    <location>
        <begin position="1"/>
        <end position="25"/>
    </location>
</feature>
<dbReference type="PROSITE" id="PS00018">
    <property type="entry name" value="EF_HAND_1"/>
    <property type="match status" value="1"/>
</dbReference>
<feature type="chain" id="PRO_5021938704" evidence="1">
    <location>
        <begin position="26"/>
        <end position="103"/>
    </location>
</feature>
<dbReference type="InterPro" id="IPR002048">
    <property type="entry name" value="EF_hand_dom"/>
</dbReference>
<dbReference type="AlphaFoldDB" id="A0A554VLY8"/>
<dbReference type="EMBL" id="VLNR01000016">
    <property type="protein sequence ID" value="TSE09190.1"/>
    <property type="molecule type" value="Genomic_DNA"/>
</dbReference>